<feature type="compositionally biased region" description="Polar residues" evidence="1">
    <location>
        <begin position="88"/>
        <end position="104"/>
    </location>
</feature>
<feature type="compositionally biased region" description="Polar residues" evidence="1">
    <location>
        <begin position="69"/>
        <end position="80"/>
    </location>
</feature>
<proteinExistence type="predicted"/>
<feature type="region of interest" description="Disordered" evidence="1">
    <location>
        <begin position="49"/>
        <end position="165"/>
    </location>
</feature>
<feature type="compositionally biased region" description="Pro residues" evidence="1">
    <location>
        <begin position="152"/>
        <end position="165"/>
    </location>
</feature>
<sequence>MRNIIILAMLVAGASAAGWFQIQRDGEYTRIDINRAEIREDARRAIDKGREILDRRDSQRSDYPDAPSSAGQPYSPNYDSGSYPGPTDSYQSQYQDYTPTTGPRYNQAEAPRDYPAYDNRQYDAGPYPSTGPAPNYGTTPSTSPYPGQSPADYPPYTPPPYTPRR</sequence>
<feature type="compositionally biased region" description="Basic and acidic residues" evidence="1">
    <location>
        <begin position="49"/>
        <end position="63"/>
    </location>
</feature>
<evidence type="ECO:0000256" key="1">
    <source>
        <dbReference type="SAM" id="MobiDB-lite"/>
    </source>
</evidence>
<protein>
    <submittedName>
        <fullName evidence="2">Uncharacterized protein</fullName>
    </submittedName>
</protein>
<evidence type="ECO:0000313" key="3">
    <source>
        <dbReference type="Proteomes" id="UP001416858"/>
    </source>
</evidence>
<keyword evidence="3" id="KW-1185">Reference proteome</keyword>
<organism evidence="2 3">
    <name type="scientific">Novipirellula caenicola</name>
    <dbReference type="NCBI Taxonomy" id="1536901"/>
    <lineage>
        <taxon>Bacteria</taxon>
        <taxon>Pseudomonadati</taxon>
        <taxon>Planctomycetota</taxon>
        <taxon>Planctomycetia</taxon>
        <taxon>Pirellulales</taxon>
        <taxon>Pirellulaceae</taxon>
        <taxon>Novipirellula</taxon>
    </lineage>
</organism>
<dbReference type="EMBL" id="BAABRO010000018">
    <property type="protein sequence ID" value="GAA5509981.1"/>
    <property type="molecule type" value="Genomic_DNA"/>
</dbReference>
<name>A0ABP9VYS1_9BACT</name>
<dbReference type="Proteomes" id="UP001416858">
    <property type="component" value="Unassembled WGS sequence"/>
</dbReference>
<gene>
    <name evidence="2" type="ORF">Rcae01_05486</name>
</gene>
<comment type="caution">
    <text evidence="2">The sequence shown here is derived from an EMBL/GenBank/DDBJ whole genome shotgun (WGS) entry which is preliminary data.</text>
</comment>
<reference evidence="2 3" key="1">
    <citation type="submission" date="2024-02" db="EMBL/GenBank/DDBJ databases">
        <title>Rhodopirellula caenicola NBRC 110016.</title>
        <authorList>
            <person name="Ichikawa N."/>
            <person name="Katano-Makiyama Y."/>
            <person name="Hidaka K."/>
        </authorList>
    </citation>
    <scope>NUCLEOTIDE SEQUENCE [LARGE SCALE GENOMIC DNA]</scope>
    <source>
        <strain evidence="2 3">NBRC 110016</strain>
    </source>
</reference>
<dbReference type="RefSeq" id="WP_345687515.1">
    <property type="nucleotide sequence ID" value="NZ_BAABRO010000018.1"/>
</dbReference>
<evidence type="ECO:0000313" key="2">
    <source>
        <dbReference type="EMBL" id="GAA5509981.1"/>
    </source>
</evidence>
<feature type="compositionally biased region" description="Polar residues" evidence="1">
    <location>
        <begin position="136"/>
        <end position="146"/>
    </location>
</feature>
<accession>A0ABP9VYS1</accession>